<dbReference type="Pfam" id="PF01381">
    <property type="entry name" value="HTH_3"/>
    <property type="match status" value="1"/>
</dbReference>
<accession>A0AAE6IK34</accession>
<keyword evidence="2" id="KW-0812">Transmembrane</keyword>
<name>A0AAE6IK34_LEUCA</name>
<evidence type="ECO:0000259" key="3">
    <source>
        <dbReference type="PROSITE" id="PS50943"/>
    </source>
</evidence>
<dbReference type="PANTHER" id="PTHR46558">
    <property type="entry name" value="TRACRIPTIONAL REGULATORY PROTEIN-RELATED-RELATED"/>
    <property type="match status" value="1"/>
</dbReference>
<keyword evidence="1" id="KW-0238">DNA-binding</keyword>
<dbReference type="SUPFAM" id="SSF47413">
    <property type="entry name" value="lambda repressor-like DNA-binding domains"/>
    <property type="match status" value="1"/>
</dbReference>
<dbReference type="InterPro" id="IPR010982">
    <property type="entry name" value="Lambda_DNA-bd_dom_sf"/>
</dbReference>
<evidence type="ECO:0000313" key="4">
    <source>
        <dbReference type="EMBL" id="QEA33592.1"/>
    </source>
</evidence>
<dbReference type="PANTHER" id="PTHR46558:SF4">
    <property type="entry name" value="DNA-BIDING PHAGE PROTEIN"/>
    <property type="match status" value="1"/>
</dbReference>
<reference evidence="4 5" key="1">
    <citation type="submission" date="2019-06" db="EMBL/GenBank/DDBJ databases">
        <title>Genome analyses of bacteria isolated from kimchi.</title>
        <authorList>
            <person name="Lee S."/>
            <person name="Ahn S."/>
            <person name="Roh S."/>
        </authorList>
    </citation>
    <scope>NUCLEOTIDE SEQUENCE [LARGE SCALE GENOMIC DNA]</scope>
    <source>
        <strain evidence="4 5">CBA3620</strain>
    </source>
</reference>
<dbReference type="InterPro" id="IPR001387">
    <property type="entry name" value="Cro/C1-type_HTH"/>
</dbReference>
<dbReference type="EMBL" id="CP042374">
    <property type="protein sequence ID" value="QEA33592.1"/>
    <property type="molecule type" value="Genomic_DNA"/>
</dbReference>
<dbReference type="RefSeq" id="WP_041773240.1">
    <property type="nucleotide sequence ID" value="NZ_CP042374.1"/>
</dbReference>
<dbReference type="CDD" id="cd00093">
    <property type="entry name" value="HTH_XRE"/>
    <property type="match status" value="1"/>
</dbReference>
<organism evidence="4 5">
    <name type="scientific">Leuconostoc carnosum</name>
    <dbReference type="NCBI Taxonomy" id="1252"/>
    <lineage>
        <taxon>Bacteria</taxon>
        <taxon>Bacillati</taxon>
        <taxon>Bacillota</taxon>
        <taxon>Bacilli</taxon>
        <taxon>Lactobacillales</taxon>
        <taxon>Lactobacillaceae</taxon>
        <taxon>Leuconostoc</taxon>
    </lineage>
</organism>
<dbReference type="Proteomes" id="UP000321332">
    <property type="component" value="Chromosome"/>
</dbReference>
<dbReference type="GO" id="GO:0003677">
    <property type="term" value="F:DNA binding"/>
    <property type="evidence" value="ECO:0007669"/>
    <property type="project" value="UniProtKB-KW"/>
</dbReference>
<evidence type="ECO:0000313" key="5">
    <source>
        <dbReference type="Proteomes" id="UP000321332"/>
    </source>
</evidence>
<proteinExistence type="predicted"/>
<feature type="domain" description="HTH cro/C1-type" evidence="3">
    <location>
        <begin position="7"/>
        <end position="61"/>
    </location>
</feature>
<protein>
    <submittedName>
        <fullName evidence="4">Helix-turn-helix transcriptional regulator</fullName>
    </submittedName>
</protein>
<keyword evidence="2" id="KW-0472">Membrane</keyword>
<keyword evidence="2" id="KW-1133">Transmembrane helix</keyword>
<sequence length="255" mass="29270">MSFEQDIKKLRMGQGMTQQELADQVHVSRQTVSTWETGKNYPSLDVLRSLSLLFDISFEKIMFGEEIDMKDKRISVAESIDKDVSLKQRYKKVAIIFGSMLLLLIAWVVTLTIGYQKGINTIDRLNPFLQYQVAYTKMPDDKEINPNNQKNHGYWTRWFSDNEMGTDWHKLTLTTGINPGVKNPYVMAYHKGSYVKIARIVPGSSVSQVMKSNVSAVNRLVYSKNKENLSLNMGPTKTLKHKIHYSRAIQELVVE</sequence>
<dbReference type="Gene3D" id="1.10.260.40">
    <property type="entry name" value="lambda repressor-like DNA-binding domains"/>
    <property type="match status" value="1"/>
</dbReference>
<dbReference type="PROSITE" id="PS50943">
    <property type="entry name" value="HTH_CROC1"/>
    <property type="match status" value="1"/>
</dbReference>
<feature type="transmembrane region" description="Helical" evidence="2">
    <location>
        <begin position="93"/>
        <end position="115"/>
    </location>
</feature>
<dbReference type="GeneID" id="61187170"/>
<gene>
    <name evidence="4" type="ORF">FGL89_05375</name>
</gene>
<evidence type="ECO:0000256" key="2">
    <source>
        <dbReference type="SAM" id="Phobius"/>
    </source>
</evidence>
<dbReference type="AlphaFoldDB" id="A0AAE6IK34"/>
<dbReference type="SMART" id="SM00530">
    <property type="entry name" value="HTH_XRE"/>
    <property type="match status" value="1"/>
</dbReference>
<evidence type="ECO:0000256" key="1">
    <source>
        <dbReference type="ARBA" id="ARBA00023125"/>
    </source>
</evidence>